<dbReference type="Proteomes" id="UP000029868">
    <property type="component" value="Unassembled WGS sequence"/>
</dbReference>
<accession>A0A099KIK5</accession>
<dbReference type="EMBL" id="JQEC01000046">
    <property type="protein sequence ID" value="KGJ90619.1"/>
    <property type="molecule type" value="Genomic_DNA"/>
</dbReference>
<reference evidence="1 2" key="1">
    <citation type="submission" date="2014-08" db="EMBL/GenBank/DDBJ databases">
        <title>Genomic and Phenotypic Diversity of Colwellia psychrerythraea strains from Disparate Marine Basins.</title>
        <authorList>
            <person name="Techtmann S.M."/>
            <person name="Stelling S.C."/>
            <person name="Utturkar S.M."/>
            <person name="Alshibli N."/>
            <person name="Harris A."/>
            <person name="Brown S.D."/>
            <person name="Hazen T.C."/>
        </authorList>
    </citation>
    <scope>NUCLEOTIDE SEQUENCE [LARGE SCALE GENOMIC DNA]</scope>
    <source>
        <strain evidence="1 2">GAB14E</strain>
    </source>
</reference>
<dbReference type="PATRIC" id="fig|28229.3.peg.3542"/>
<organism evidence="1 2">
    <name type="scientific">Colwellia psychrerythraea</name>
    <name type="common">Vibrio psychroerythus</name>
    <dbReference type="NCBI Taxonomy" id="28229"/>
    <lineage>
        <taxon>Bacteria</taxon>
        <taxon>Pseudomonadati</taxon>
        <taxon>Pseudomonadota</taxon>
        <taxon>Gammaproteobacteria</taxon>
        <taxon>Alteromonadales</taxon>
        <taxon>Colwelliaceae</taxon>
        <taxon>Colwellia</taxon>
    </lineage>
</organism>
<gene>
    <name evidence="1" type="ORF">GAB14E_3619</name>
</gene>
<evidence type="ECO:0000313" key="1">
    <source>
        <dbReference type="EMBL" id="KGJ90619.1"/>
    </source>
</evidence>
<evidence type="ECO:0000313" key="2">
    <source>
        <dbReference type="Proteomes" id="UP000029868"/>
    </source>
</evidence>
<sequence>MKYLLILAVLAGGYHFYSQGALSKSEETSPYKLFQKVANEPVSQEEVIKYATDRINETCPMLGDEFAIHDCKVTIANKIDFCVKMFKSDAPQFFNSKEEFKLHLSKLMKCAYDM</sequence>
<dbReference type="AlphaFoldDB" id="A0A099KIK5"/>
<protein>
    <submittedName>
        <fullName evidence="1">Uncharacterized protein</fullName>
    </submittedName>
</protein>
<dbReference type="RefSeq" id="WP_033083524.1">
    <property type="nucleotide sequence ID" value="NZ_JQEC01000046.1"/>
</dbReference>
<name>A0A099KIK5_COLPS</name>
<proteinExistence type="predicted"/>
<comment type="caution">
    <text evidence="1">The sequence shown here is derived from an EMBL/GenBank/DDBJ whole genome shotgun (WGS) entry which is preliminary data.</text>
</comment>
<dbReference type="OrthoDB" id="9880237at2"/>